<sequence length="477" mass="52917">MSESSWTSATILAPLDASNLETQGLLLARSTAGSRRIHKRRLNRSSDEEHRDIPLVAPPESLAAFVTIPDVLISRETLMHVGLSAEKAGELWQKWTNWPKNGPRREVDPDDGGGLQVTFIDFIVGHMENKDDATDDNDAQWRECMDGCGLSVDTQGAIMDPHFTYLRLSNSCLSWVRDTIEMRYAGLQDIQRTSRTREMELRRVVSRPGAHRGEQHQGGYTLGSASSPATTGQEQRRSISGQQQQGTPGVTLDVWSSAHAIASRNAPGCTVLYKGMDQARTNGLFDEAGALSNISTLLSPTPSDFSSARALFYFTPDIKVAEHYASYAKRRAQCESVVILCLCIPNAAIEALSEPDIRRLYWPSDDWKNLVWCCRTRQKLPTRLRSYRNALLIIGTISRRPDSVYHALGSWEDVTERFLLKVGANGGGAMATQYVVTGEDEGCEWLEENGARNIKVFPYTSIDLGSWLAENPPVARA</sequence>
<dbReference type="EMBL" id="JAULSU010000003">
    <property type="protein sequence ID" value="KAK0623970.1"/>
    <property type="molecule type" value="Genomic_DNA"/>
</dbReference>
<protein>
    <submittedName>
        <fullName evidence="2">Uncharacterized protein</fullName>
    </submittedName>
</protein>
<evidence type="ECO:0000256" key="1">
    <source>
        <dbReference type="SAM" id="MobiDB-lite"/>
    </source>
</evidence>
<keyword evidence="3" id="KW-1185">Reference proteome</keyword>
<comment type="caution">
    <text evidence="2">The sequence shown here is derived from an EMBL/GenBank/DDBJ whole genome shotgun (WGS) entry which is preliminary data.</text>
</comment>
<dbReference type="AlphaFoldDB" id="A0AA39WZA3"/>
<evidence type="ECO:0000313" key="2">
    <source>
        <dbReference type="EMBL" id="KAK0623970.1"/>
    </source>
</evidence>
<reference evidence="2" key="1">
    <citation type="submission" date="2023-06" db="EMBL/GenBank/DDBJ databases">
        <title>Genome-scale phylogeny and comparative genomics of the fungal order Sordariales.</title>
        <authorList>
            <consortium name="Lawrence Berkeley National Laboratory"/>
            <person name="Hensen N."/>
            <person name="Bonometti L."/>
            <person name="Westerberg I."/>
            <person name="Brannstrom I.O."/>
            <person name="Guillou S."/>
            <person name="Cros-Aarteil S."/>
            <person name="Calhoun S."/>
            <person name="Haridas S."/>
            <person name="Kuo A."/>
            <person name="Mondo S."/>
            <person name="Pangilinan J."/>
            <person name="Riley R."/>
            <person name="Labutti K."/>
            <person name="Andreopoulos B."/>
            <person name="Lipzen A."/>
            <person name="Chen C."/>
            <person name="Yanf M."/>
            <person name="Daum C."/>
            <person name="Ng V."/>
            <person name="Clum A."/>
            <person name="Steindorff A."/>
            <person name="Ohm R."/>
            <person name="Martin F."/>
            <person name="Silar P."/>
            <person name="Natvig D."/>
            <person name="Lalanne C."/>
            <person name="Gautier V."/>
            <person name="Ament-Velasquez S.L."/>
            <person name="Kruys A."/>
            <person name="Hutchinson M.I."/>
            <person name="Powell A.J."/>
            <person name="Barry K."/>
            <person name="Miller A.N."/>
            <person name="Grigoriev I.V."/>
            <person name="Debuchy R."/>
            <person name="Gladieux P."/>
            <person name="Thoren M.H."/>
            <person name="Johannesson H."/>
        </authorList>
    </citation>
    <scope>NUCLEOTIDE SEQUENCE</scope>
    <source>
        <strain evidence="2">CBS 606.72</strain>
    </source>
</reference>
<proteinExistence type="predicted"/>
<gene>
    <name evidence="2" type="ORF">B0T14DRAFT_517332</name>
</gene>
<name>A0AA39WZA3_9PEZI</name>
<evidence type="ECO:0000313" key="3">
    <source>
        <dbReference type="Proteomes" id="UP001175000"/>
    </source>
</evidence>
<dbReference type="Proteomes" id="UP001175000">
    <property type="component" value="Unassembled WGS sequence"/>
</dbReference>
<feature type="region of interest" description="Disordered" evidence="1">
    <location>
        <begin position="203"/>
        <end position="248"/>
    </location>
</feature>
<organism evidence="2 3">
    <name type="scientific">Immersiella caudata</name>
    <dbReference type="NCBI Taxonomy" id="314043"/>
    <lineage>
        <taxon>Eukaryota</taxon>
        <taxon>Fungi</taxon>
        <taxon>Dikarya</taxon>
        <taxon>Ascomycota</taxon>
        <taxon>Pezizomycotina</taxon>
        <taxon>Sordariomycetes</taxon>
        <taxon>Sordariomycetidae</taxon>
        <taxon>Sordariales</taxon>
        <taxon>Lasiosphaeriaceae</taxon>
        <taxon>Immersiella</taxon>
    </lineage>
</organism>
<accession>A0AA39WZA3</accession>